<protein>
    <submittedName>
        <fullName evidence="1">Uncharacterized protein</fullName>
    </submittedName>
</protein>
<dbReference type="EMBL" id="PFET01000011">
    <property type="protein sequence ID" value="PJE75719.1"/>
    <property type="molecule type" value="Genomic_DNA"/>
</dbReference>
<comment type="caution">
    <text evidence="1">The sequence shown here is derived from an EMBL/GenBank/DDBJ whole genome shotgun (WGS) entry which is preliminary data.</text>
</comment>
<gene>
    <name evidence="1" type="ORF">COV04_03360</name>
</gene>
<proteinExistence type="predicted"/>
<organism evidence="1 2">
    <name type="scientific">Candidatus Uhrbacteria bacterium CG10_big_fil_rev_8_21_14_0_10_48_11</name>
    <dbReference type="NCBI Taxonomy" id="1975037"/>
    <lineage>
        <taxon>Bacteria</taxon>
        <taxon>Candidatus Uhriibacteriota</taxon>
    </lineage>
</organism>
<dbReference type="AlphaFoldDB" id="A0A2M8LE39"/>
<evidence type="ECO:0000313" key="2">
    <source>
        <dbReference type="Proteomes" id="UP000231152"/>
    </source>
</evidence>
<evidence type="ECO:0000313" key="1">
    <source>
        <dbReference type="EMBL" id="PJE75719.1"/>
    </source>
</evidence>
<reference evidence="1 2" key="1">
    <citation type="submission" date="2017-09" db="EMBL/GenBank/DDBJ databases">
        <title>Depth-based differentiation of microbial function through sediment-hosted aquifers and enrichment of novel symbionts in the deep terrestrial subsurface.</title>
        <authorList>
            <person name="Probst A.J."/>
            <person name="Ladd B."/>
            <person name="Jarett J.K."/>
            <person name="Geller-Mcgrath D.E."/>
            <person name="Sieber C.M."/>
            <person name="Emerson J.B."/>
            <person name="Anantharaman K."/>
            <person name="Thomas B.C."/>
            <person name="Malmstrom R."/>
            <person name="Stieglmeier M."/>
            <person name="Klingl A."/>
            <person name="Woyke T."/>
            <person name="Ryan C.M."/>
            <person name="Banfield J.F."/>
        </authorList>
    </citation>
    <scope>NUCLEOTIDE SEQUENCE [LARGE SCALE GENOMIC DNA]</scope>
    <source>
        <strain evidence="1">CG10_big_fil_rev_8_21_14_0_10_48_11</strain>
    </source>
</reference>
<name>A0A2M8LE39_9BACT</name>
<accession>A0A2M8LE39</accession>
<dbReference type="Proteomes" id="UP000231152">
    <property type="component" value="Unassembled WGS sequence"/>
</dbReference>
<sequence length="62" mass="7111">MANGDSFRAHKINACQPQNVKVSFIQFITKNFSKEKRAPYAIKKKKEVREERGRVLEGALFG</sequence>